<evidence type="ECO:0000313" key="2">
    <source>
        <dbReference type="Proteomes" id="UP001597114"/>
    </source>
</evidence>
<keyword evidence="2" id="KW-1185">Reference proteome</keyword>
<sequence>MTLLWCRLARWPTGHAAAIRWRSPSTRRSPDVPIGAADLQRAHALFGLPAEVIAQRRMLYRTLLEMLSGEEPRPADVDILDNPATRGHLGAVLAGDEAFMPTKCFPLSELVVEGYTTSVEGCAVRLASTLSARKALAGAVVKVSGELRRHGADPQESALVTTTGRPAAGSLFDRLVDGIELAVRMAPMLALDLLSHVSLFAVLTRDAAGRLGSASAREFPGLILLPEPETSLEVAEALIHEGAHQKFFDLATTRALFGARPSPAPTFTPSWAQPGAPGWPVEQTFAAWHAYCCLSAFHDSLNGLDVHSDSLLPHAGERYPEIADWLLAHGECLGQDGHALLGAVTGRRPEHISTDVPVDLGRLSADIADGSLLVREVGERALVARQSGRAELFWIRSETLGAHSKAGGRSSATDGHLQ</sequence>
<reference evidence="2" key="1">
    <citation type="journal article" date="2019" name="Int. J. Syst. Evol. Microbiol.">
        <title>The Global Catalogue of Microorganisms (GCM) 10K type strain sequencing project: providing services to taxonomists for standard genome sequencing and annotation.</title>
        <authorList>
            <consortium name="The Broad Institute Genomics Platform"/>
            <consortium name="The Broad Institute Genome Sequencing Center for Infectious Disease"/>
            <person name="Wu L."/>
            <person name="Ma J."/>
        </authorList>
    </citation>
    <scope>NUCLEOTIDE SEQUENCE [LARGE SCALE GENOMIC DNA]</scope>
    <source>
        <strain evidence="2">CCM 7043</strain>
    </source>
</reference>
<dbReference type="RefSeq" id="WP_344719834.1">
    <property type="nucleotide sequence ID" value="NZ_BAAAUS010000006.1"/>
</dbReference>
<comment type="caution">
    <text evidence="1">The sequence shown here is derived from an EMBL/GenBank/DDBJ whole genome shotgun (WGS) entry which is preliminary data.</text>
</comment>
<organism evidence="1 2">
    <name type="scientific">Pseudonocardia yunnanensis</name>
    <dbReference type="NCBI Taxonomy" id="58107"/>
    <lineage>
        <taxon>Bacteria</taxon>
        <taxon>Bacillati</taxon>
        <taxon>Actinomycetota</taxon>
        <taxon>Actinomycetes</taxon>
        <taxon>Pseudonocardiales</taxon>
        <taxon>Pseudonocardiaceae</taxon>
        <taxon>Pseudonocardia</taxon>
    </lineage>
</organism>
<gene>
    <name evidence="1" type="ORF">ACFSJD_10290</name>
</gene>
<proteinExistence type="predicted"/>
<accession>A0ABW4ESR4</accession>
<dbReference type="EMBL" id="JBHUCO010000012">
    <property type="protein sequence ID" value="MFD1517878.1"/>
    <property type="molecule type" value="Genomic_DNA"/>
</dbReference>
<evidence type="ECO:0000313" key="1">
    <source>
        <dbReference type="EMBL" id="MFD1517878.1"/>
    </source>
</evidence>
<dbReference type="InterPro" id="IPR026337">
    <property type="entry name" value="AKG_HExxH"/>
</dbReference>
<dbReference type="NCBIfam" id="TIGR04267">
    <property type="entry name" value="mod_HExxH"/>
    <property type="match status" value="1"/>
</dbReference>
<dbReference type="Proteomes" id="UP001597114">
    <property type="component" value="Unassembled WGS sequence"/>
</dbReference>
<name>A0ABW4ESR4_9PSEU</name>
<protein>
    <submittedName>
        <fullName evidence="1">HEXXH motif-containing putative peptide modification protein</fullName>
    </submittedName>
</protein>